<comment type="caution">
    <text evidence="1">The sequence shown here is derived from an EMBL/GenBank/DDBJ whole genome shotgun (WGS) entry which is preliminary data.</text>
</comment>
<keyword evidence="2" id="KW-1185">Reference proteome</keyword>
<dbReference type="PANTHER" id="PTHR35810:SF1">
    <property type="entry name" value="CYTOPLASMIC PROTEIN"/>
    <property type="match status" value="1"/>
</dbReference>
<reference evidence="1 2" key="1">
    <citation type="journal article" date="2021" name="ISME Commun">
        <title>Automated analysis of genomic sequences facilitates high-throughput and comprehensive description of bacteria.</title>
        <authorList>
            <person name="Hitch T.C.A."/>
        </authorList>
    </citation>
    <scope>NUCLEOTIDE SEQUENCE [LARGE SCALE GENOMIC DNA]</scope>
    <source>
        <strain evidence="1 2">Sanger_23</strain>
    </source>
</reference>
<dbReference type="RefSeq" id="WP_158421266.1">
    <property type="nucleotide sequence ID" value="NZ_JAOQJL010000011.1"/>
</dbReference>
<dbReference type="EMBL" id="JAOQJL010000011">
    <property type="protein sequence ID" value="MCU6765237.1"/>
    <property type="molecule type" value="Genomic_DNA"/>
</dbReference>
<evidence type="ECO:0000313" key="2">
    <source>
        <dbReference type="Proteomes" id="UP001652409"/>
    </source>
</evidence>
<dbReference type="PANTHER" id="PTHR35810">
    <property type="entry name" value="CYTOPLASMIC PROTEIN-RELATED"/>
    <property type="match status" value="1"/>
</dbReference>
<proteinExistence type="predicted"/>
<name>A0ABT2TT11_9FIRM</name>
<sequence>MDKEKADMIIYTTEDGLTKVETTFDGDTVWLSIDQMAELFQRDRSVIGKHVRNIFKEGELEKESVWAKFAYTATDGKVYNVDYYNLDVIISVGYRVKSKRGTQFRIWAAGILKEYMRKGFALDDDRLKNLGGGGYFKELLERIRDIRASEKVFYRQVLEIYATSIDYDPKAEISIAFFKKVKNKIHYAIHGQTAAEVIYNRADAEKEFMGLTTFKGNQPTLKEAVVAKNYLFEKELRAMGQLVSGYLDFAERQAEREQAMTMRDWAEHLDRILTMSGEQLLQGNGSISHKQAVDKATDEYKKYKARTLSTVEEDYLNSIKCWRKKQIKNNENIIRISGLEFPVYNDRIPGRDGGRR</sequence>
<gene>
    <name evidence="1" type="ORF">OCV61_07380</name>
</gene>
<dbReference type="InterPro" id="IPR011204">
    <property type="entry name" value="Virulence_RhuM-like"/>
</dbReference>
<dbReference type="Proteomes" id="UP001652409">
    <property type="component" value="Unassembled WGS sequence"/>
</dbReference>
<organism evidence="1 2">
    <name type="scientific">Blautia ammoniilytica</name>
    <dbReference type="NCBI Taxonomy" id="2981782"/>
    <lineage>
        <taxon>Bacteria</taxon>
        <taxon>Bacillati</taxon>
        <taxon>Bacillota</taxon>
        <taxon>Clostridia</taxon>
        <taxon>Lachnospirales</taxon>
        <taxon>Lachnospiraceae</taxon>
        <taxon>Blautia</taxon>
    </lineage>
</organism>
<dbReference type="PIRSF" id="PIRSF015268">
    <property type="entry name" value="Virulence_RhuM"/>
    <property type="match status" value="1"/>
</dbReference>
<evidence type="ECO:0000313" key="1">
    <source>
        <dbReference type="EMBL" id="MCU6765237.1"/>
    </source>
</evidence>
<dbReference type="Pfam" id="PF13310">
    <property type="entry name" value="Virulence_RhuM"/>
    <property type="match status" value="1"/>
</dbReference>
<accession>A0ABT2TT11</accession>
<protein>
    <submittedName>
        <fullName evidence="1">Virulence RhuM family protein</fullName>
    </submittedName>
</protein>